<evidence type="ECO:0000313" key="2">
    <source>
        <dbReference type="Proteomes" id="UP000019376"/>
    </source>
</evidence>
<proteinExistence type="predicted"/>
<dbReference type="Proteomes" id="UP000019376">
    <property type="component" value="Unassembled WGS sequence"/>
</dbReference>
<gene>
    <name evidence="1" type="ORF">PDE_07958</name>
</gene>
<dbReference type="HOGENOM" id="CLU_1294803_0_0_1"/>
<accession>S8BDD5</accession>
<dbReference type="AlphaFoldDB" id="S8BDD5"/>
<keyword evidence="2" id="KW-1185">Reference proteome</keyword>
<name>S8BDD5_PENO1</name>
<sequence length="213" mass="24169">MDLHGLADHENTTFEQVDIASEFLTPARPSTTGARSSIWEWAPPPIWESRWASLYVHSRPLKGPWPKSRIRLYICMYFVLVPVGHWGQSHSLFYHGSSQDVHVAGGRAGMVTAHLGISTIYTSTRTHEIGGTFPEPEYGMIHIDRLWHAVRSLINMHYVPIYGHLTSSRMGGETIDAREAFDLVLSPSFAQNRTIYSHAYHGYHVLEKMVRLS</sequence>
<organism evidence="1 2">
    <name type="scientific">Penicillium oxalicum (strain 114-2 / CGMCC 5302)</name>
    <name type="common">Penicillium decumbens</name>
    <dbReference type="NCBI Taxonomy" id="933388"/>
    <lineage>
        <taxon>Eukaryota</taxon>
        <taxon>Fungi</taxon>
        <taxon>Dikarya</taxon>
        <taxon>Ascomycota</taxon>
        <taxon>Pezizomycotina</taxon>
        <taxon>Eurotiomycetes</taxon>
        <taxon>Eurotiomycetidae</taxon>
        <taxon>Eurotiales</taxon>
        <taxon>Aspergillaceae</taxon>
        <taxon>Penicillium</taxon>
    </lineage>
</organism>
<reference evidence="1 2" key="1">
    <citation type="journal article" date="2013" name="PLoS ONE">
        <title>Genomic and secretomic analyses reveal unique features of the lignocellulolytic enzyme system of Penicillium decumbens.</title>
        <authorList>
            <person name="Liu G."/>
            <person name="Zhang L."/>
            <person name="Wei X."/>
            <person name="Zou G."/>
            <person name="Qin Y."/>
            <person name="Ma L."/>
            <person name="Li J."/>
            <person name="Zheng H."/>
            <person name="Wang S."/>
            <person name="Wang C."/>
            <person name="Xun L."/>
            <person name="Zhao G.-P."/>
            <person name="Zhou Z."/>
            <person name="Qu Y."/>
        </authorList>
    </citation>
    <scope>NUCLEOTIDE SEQUENCE [LARGE SCALE GENOMIC DNA]</scope>
    <source>
        <strain evidence="2">114-2 / CGMCC 5302</strain>
    </source>
</reference>
<dbReference type="EMBL" id="KB644414">
    <property type="protein sequence ID" value="EPS32997.1"/>
    <property type="molecule type" value="Genomic_DNA"/>
</dbReference>
<protein>
    <submittedName>
        <fullName evidence="1">Uncharacterized protein</fullName>
    </submittedName>
</protein>
<evidence type="ECO:0000313" key="1">
    <source>
        <dbReference type="EMBL" id="EPS32997.1"/>
    </source>
</evidence>